<organism evidence="4 5">
    <name type="scientific">Tetranychus urticae</name>
    <name type="common">Two-spotted spider mite</name>
    <dbReference type="NCBI Taxonomy" id="32264"/>
    <lineage>
        <taxon>Eukaryota</taxon>
        <taxon>Metazoa</taxon>
        <taxon>Ecdysozoa</taxon>
        <taxon>Arthropoda</taxon>
        <taxon>Chelicerata</taxon>
        <taxon>Arachnida</taxon>
        <taxon>Acari</taxon>
        <taxon>Acariformes</taxon>
        <taxon>Trombidiformes</taxon>
        <taxon>Prostigmata</taxon>
        <taxon>Eleutherengona</taxon>
        <taxon>Raphignathae</taxon>
        <taxon>Tetranychoidea</taxon>
        <taxon>Tetranychidae</taxon>
        <taxon>Tetranychus</taxon>
    </lineage>
</organism>
<feature type="region of interest" description="Disordered" evidence="1">
    <location>
        <begin position="50"/>
        <end position="135"/>
    </location>
</feature>
<gene>
    <name evidence="4" type="primary">107366820</name>
</gene>
<accession>T1KSI2</accession>
<protein>
    <recommendedName>
        <fullName evidence="6">Syndecan/Neurexin domain-containing protein</fullName>
    </recommendedName>
</protein>
<dbReference type="HOGENOM" id="CLU_1167180_0_0_1"/>
<evidence type="ECO:0000313" key="4">
    <source>
        <dbReference type="EnsemblMetazoa" id="tetur19g03230.1"/>
    </source>
</evidence>
<reference evidence="5" key="1">
    <citation type="submission" date="2011-08" db="EMBL/GenBank/DDBJ databases">
        <authorList>
            <person name="Rombauts S."/>
        </authorList>
    </citation>
    <scope>NUCLEOTIDE SEQUENCE</scope>
    <source>
        <strain evidence="5">London</strain>
    </source>
</reference>
<dbReference type="OMA" id="KHRGDDI"/>
<name>T1KSI2_TETUR</name>
<keyword evidence="2" id="KW-1133">Transmembrane helix</keyword>
<evidence type="ECO:0000256" key="2">
    <source>
        <dbReference type="SAM" id="Phobius"/>
    </source>
</evidence>
<reference evidence="4" key="2">
    <citation type="submission" date="2015-06" db="UniProtKB">
        <authorList>
            <consortium name="EnsemblMetazoa"/>
        </authorList>
    </citation>
    <scope>IDENTIFICATION</scope>
</reference>
<dbReference type="Proteomes" id="UP000015104">
    <property type="component" value="Unassembled WGS sequence"/>
</dbReference>
<feature type="signal peptide" evidence="3">
    <location>
        <begin position="1"/>
        <end position="17"/>
    </location>
</feature>
<dbReference type="AlphaFoldDB" id="T1KSI2"/>
<feature type="transmembrane region" description="Helical" evidence="2">
    <location>
        <begin position="178"/>
        <end position="201"/>
    </location>
</feature>
<feature type="chain" id="PRO_5004581074" description="Syndecan/Neurexin domain-containing protein" evidence="3">
    <location>
        <begin position="18"/>
        <end position="238"/>
    </location>
</feature>
<evidence type="ECO:0000256" key="3">
    <source>
        <dbReference type="SAM" id="SignalP"/>
    </source>
</evidence>
<keyword evidence="5" id="KW-1185">Reference proteome</keyword>
<proteinExistence type="predicted"/>
<dbReference type="EMBL" id="CAEY01000425">
    <property type="status" value="NOT_ANNOTATED_CDS"/>
    <property type="molecule type" value="Genomic_DNA"/>
</dbReference>
<sequence>MRCVLVLVCLFALQASCFPHESRREEEEARILSEVWDAMDKHRGDDIIVVPRHDESGPSEHHSSESHSESHSSEHSEGPHDGPRDGPSHSEPEKLPEPEAHKQSESSESSEKSEESKENSSESKSEGSDRYRPFDKMFGNLDKIGDMMSRAVDRLRQDDQEIKDLEAEGSSSNGLTVFILEIVGGVVVALIVIILVVVGSVKGVNKLKTWRARRESARLVDQENPNMDATGYQSGFNP</sequence>
<dbReference type="KEGG" id="tut:107366820"/>
<keyword evidence="2" id="KW-0472">Membrane</keyword>
<evidence type="ECO:0008006" key="6">
    <source>
        <dbReference type="Google" id="ProtNLM"/>
    </source>
</evidence>
<dbReference type="OrthoDB" id="10580848at2759"/>
<keyword evidence="2" id="KW-0812">Transmembrane</keyword>
<evidence type="ECO:0000256" key="1">
    <source>
        <dbReference type="SAM" id="MobiDB-lite"/>
    </source>
</evidence>
<evidence type="ECO:0000313" key="5">
    <source>
        <dbReference type="Proteomes" id="UP000015104"/>
    </source>
</evidence>
<keyword evidence="3" id="KW-0732">Signal</keyword>
<dbReference type="EnsemblMetazoa" id="tetur19g03230.1">
    <property type="protein sequence ID" value="tetur19g03230.1"/>
    <property type="gene ID" value="tetur19g03230"/>
</dbReference>